<keyword evidence="3" id="KW-1185">Reference proteome</keyword>
<feature type="region of interest" description="Disordered" evidence="1">
    <location>
        <begin position="238"/>
        <end position="321"/>
    </location>
</feature>
<gene>
    <name evidence="2" type="ORF">CIMG_02315</name>
</gene>
<reference evidence="3" key="2">
    <citation type="journal article" date="2010" name="Genome Res.">
        <title>Population genomic sequencing of Coccidioides fungi reveals recent hybridization and transposon control.</title>
        <authorList>
            <person name="Neafsey D.E."/>
            <person name="Barker B.M."/>
            <person name="Sharpton T.J."/>
            <person name="Stajich J.E."/>
            <person name="Park D.J."/>
            <person name="Whiston E."/>
            <person name="Hung C.-Y."/>
            <person name="McMahan C."/>
            <person name="White J."/>
            <person name="Sykes S."/>
            <person name="Heiman D."/>
            <person name="Young S."/>
            <person name="Zeng Q."/>
            <person name="Abouelleil A."/>
            <person name="Aftuck L."/>
            <person name="Bessette D."/>
            <person name="Brown A."/>
            <person name="FitzGerald M."/>
            <person name="Lui A."/>
            <person name="Macdonald J.P."/>
            <person name="Priest M."/>
            <person name="Orbach M.J."/>
            <person name="Galgiani J.N."/>
            <person name="Kirkland T.N."/>
            <person name="Cole G.T."/>
            <person name="Birren B.W."/>
            <person name="Henn M.R."/>
            <person name="Taylor J.W."/>
            <person name="Rounsley S.D."/>
        </authorList>
    </citation>
    <scope>GENOME REANNOTATION</scope>
    <source>
        <strain evidence="3">RS</strain>
    </source>
</reference>
<protein>
    <recommendedName>
        <fullName evidence="4">Mucin</fullName>
    </recommendedName>
</protein>
<feature type="compositionally biased region" description="Low complexity" evidence="1">
    <location>
        <begin position="255"/>
        <end position="271"/>
    </location>
</feature>
<dbReference type="VEuPathDB" id="FungiDB:CIMG_02315"/>
<dbReference type="GeneID" id="4566740"/>
<feature type="compositionally biased region" description="Polar residues" evidence="1">
    <location>
        <begin position="468"/>
        <end position="479"/>
    </location>
</feature>
<feature type="region of interest" description="Disordered" evidence="1">
    <location>
        <begin position="44"/>
        <end position="96"/>
    </location>
</feature>
<name>J3KL38_COCIM</name>
<accession>J3KL38</accession>
<evidence type="ECO:0000313" key="2">
    <source>
        <dbReference type="EMBL" id="EAS36961.3"/>
    </source>
</evidence>
<proteinExistence type="predicted"/>
<dbReference type="KEGG" id="cim:CIMG_02315"/>
<feature type="compositionally biased region" description="Basic residues" evidence="1">
    <location>
        <begin position="86"/>
        <end position="96"/>
    </location>
</feature>
<dbReference type="OrthoDB" id="5380370at2759"/>
<dbReference type="Proteomes" id="UP000001261">
    <property type="component" value="Unassembled WGS sequence"/>
</dbReference>
<feature type="region of interest" description="Disordered" evidence="1">
    <location>
        <begin position="466"/>
        <end position="486"/>
    </location>
</feature>
<evidence type="ECO:0000313" key="3">
    <source>
        <dbReference type="Proteomes" id="UP000001261"/>
    </source>
</evidence>
<reference evidence="3" key="1">
    <citation type="journal article" date="2009" name="Genome Res.">
        <title>Comparative genomic analyses of the human fungal pathogens Coccidioides and their relatives.</title>
        <authorList>
            <person name="Sharpton T.J."/>
            <person name="Stajich J.E."/>
            <person name="Rounsley S.D."/>
            <person name="Gardner M.J."/>
            <person name="Wortman J.R."/>
            <person name="Jordar V.S."/>
            <person name="Maiti R."/>
            <person name="Kodira C.D."/>
            <person name="Neafsey D.E."/>
            <person name="Zeng Q."/>
            <person name="Hung C.-Y."/>
            <person name="McMahan C."/>
            <person name="Muszewska A."/>
            <person name="Grynberg M."/>
            <person name="Mandel M.A."/>
            <person name="Kellner E.M."/>
            <person name="Barker B.M."/>
            <person name="Galgiani J.N."/>
            <person name="Orbach M.J."/>
            <person name="Kirkland T.N."/>
            <person name="Cole G.T."/>
            <person name="Henn M.R."/>
            <person name="Birren B.W."/>
            <person name="Taylor J.W."/>
        </authorList>
    </citation>
    <scope>NUCLEOTIDE SEQUENCE [LARGE SCALE GENOMIC DNA]</scope>
    <source>
        <strain evidence="3">RS</strain>
    </source>
</reference>
<dbReference type="InParanoid" id="J3KL38"/>
<dbReference type="RefSeq" id="XP_001248544.1">
    <property type="nucleotide sequence ID" value="XM_001248543.2"/>
</dbReference>
<organism evidence="2 3">
    <name type="scientific">Coccidioides immitis (strain RS)</name>
    <name type="common">Valley fever fungus</name>
    <dbReference type="NCBI Taxonomy" id="246410"/>
    <lineage>
        <taxon>Eukaryota</taxon>
        <taxon>Fungi</taxon>
        <taxon>Dikarya</taxon>
        <taxon>Ascomycota</taxon>
        <taxon>Pezizomycotina</taxon>
        <taxon>Eurotiomycetes</taxon>
        <taxon>Eurotiomycetidae</taxon>
        <taxon>Onygenales</taxon>
        <taxon>Onygenaceae</taxon>
        <taxon>Coccidioides</taxon>
    </lineage>
</organism>
<sequence>MGRRNVIILEQRPEDLDALPPALRRKLFSNLERFRLEQMRLAQTHPGNNSRSHAAHPRLQNGHSADPIPRTRTPKNNAPCAARANGTKRRLRSKKYARRPILTKGRILFPQILKKPETLQTAYLAAQADSEWFRSLPPKVQQQHFSIEERACFGSWRSSLILDAADQALYKLGCQARVSSESILSSVPSVTTSSSATYTSSAHHPDSAVDMDDSMYDSFRWLDEDEDLDLRLDYHSHIAPSTPMQPHGGRKPSFKRTFSFSSSQKSRSPVSGMLPKTSQSYNVPPFSPPVIPPKKHHRPLSRSEPPPRHVSQTSVTSIDHPAQYYQDPEARLKLRVYLASPQKFDEAIEFGFPSLELKEGFNSRLSIDREWALCDDRRTFFDNDSKSFLGETLNETNNASLNDQDHNKPPNTSSIASTIVNASHESRSSKQSTRPRLISITHNNAQNMIGNREMTLKMTLTRADLRTTDPSTMTSPSASENDDPLRLADLPAPDEQLHIWDTPPEDKGVMRKLLRKLRKRR</sequence>
<evidence type="ECO:0000256" key="1">
    <source>
        <dbReference type="SAM" id="MobiDB-lite"/>
    </source>
</evidence>
<dbReference type="OMA" id="RKKLRMY"/>
<dbReference type="AlphaFoldDB" id="J3KL38"/>
<evidence type="ECO:0008006" key="4">
    <source>
        <dbReference type="Google" id="ProtNLM"/>
    </source>
</evidence>
<dbReference type="EMBL" id="GG704911">
    <property type="protein sequence ID" value="EAS36961.3"/>
    <property type="molecule type" value="Genomic_DNA"/>
</dbReference>